<sequence length="196" mass="22610">MIRRLDKPNFHARRSQQPPSIIKGIMPMADAAQWELTKQRIAFTDKMFRDFMNELTPELWFRMPAEGVTHIAWQVGHITIANYGLGMLRIRGKKAEDASLMPESYSQLFGRGSTPSPDQSVHPSVERMVEIYNKVNDKLIEEMETYTLEQLDEPSLPDHPLFKTKFDTLVFLPYHAMMHLGQMGLLRRLAGNAPLR</sequence>
<evidence type="ECO:0000259" key="1">
    <source>
        <dbReference type="Pfam" id="PF12867"/>
    </source>
</evidence>
<accession>A0A2S8GM64</accession>
<reference evidence="2 3" key="1">
    <citation type="submission" date="2018-02" db="EMBL/GenBank/DDBJ databases">
        <title>Comparative genomes isolates from brazilian mangrove.</title>
        <authorList>
            <person name="Araujo J.E."/>
            <person name="Taketani R.G."/>
            <person name="Silva M.C.P."/>
            <person name="Loureco M.V."/>
            <person name="Andreote F.D."/>
        </authorList>
    </citation>
    <scope>NUCLEOTIDE SEQUENCE [LARGE SCALE GENOMIC DNA]</scope>
    <source>
        <strain evidence="2 3">Nap-Phe MGV</strain>
    </source>
</reference>
<protein>
    <recommendedName>
        <fullName evidence="1">DinB-like domain-containing protein</fullName>
    </recommendedName>
</protein>
<dbReference type="EMBL" id="PUHZ01000014">
    <property type="protein sequence ID" value="PQO45536.1"/>
    <property type="molecule type" value="Genomic_DNA"/>
</dbReference>
<dbReference type="Proteomes" id="UP000237819">
    <property type="component" value="Unassembled WGS sequence"/>
</dbReference>
<dbReference type="InterPro" id="IPR024775">
    <property type="entry name" value="DinB-like"/>
</dbReference>
<gene>
    <name evidence="2" type="ORF">C5Y93_13915</name>
</gene>
<dbReference type="AlphaFoldDB" id="A0A2S8GM64"/>
<dbReference type="Gene3D" id="1.20.120.450">
    <property type="entry name" value="dinb family like domain"/>
    <property type="match status" value="1"/>
</dbReference>
<dbReference type="Pfam" id="PF12867">
    <property type="entry name" value="DinB_2"/>
    <property type="match status" value="1"/>
</dbReference>
<feature type="domain" description="DinB-like" evidence="1">
    <location>
        <begin position="44"/>
        <end position="183"/>
    </location>
</feature>
<dbReference type="InterPro" id="IPR034660">
    <property type="entry name" value="DinB/YfiT-like"/>
</dbReference>
<organism evidence="2 3">
    <name type="scientific">Blastopirellula marina</name>
    <dbReference type="NCBI Taxonomy" id="124"/>
    <lineage>
        <taxon>Bacteria</taxon>
        <taxon>Pseudomonadati</taxon>
        <taxon>Planctomycetota</taxon>
        <taxon>Planctomycetia</taxon>
        <taxon>Pirellulales</taxon>
        <taxon>Pirellulaceae</taxon>
        <taxon>Blastopirellula</taxon>
    </lineage>
</organism>
<comment type="caution">
    <text evidence="2">The sequence shown here is derived from an EMBL/GenBank/DDBJ whole genome shotgun (WGS) entry which is preliminary data.</text>
</comment>
<evidence type="ECO:0000313" key="3">
    <source>
        <dbReference type="Proteomes" id="UP000237819"/>
    </source>
</evidence>
<name>A0A2S8GM64_9BACT</name>
<proteinExistence type="predicted"/>
<evidence type="ECO:0000313" key="2">
    <source>
        <dbReference type="EMBL" id="PQO45536.1"/>
    </source>
</evidence>
<dbReference type="SUPFAM" id="SSF109854">
    <property type="entry name" value="DinB/YfiT-like putative metalloenzymes"/>
    <property type="match status" value="1"/>
</dbReference>